<reference evidence="1" key="1">
    <citation type="submission" date="2022-02" db="EMBL/GenBank/DDBJ databases">
        <title>Plant Genome Project.</title>
        <authorList>
            <person name="Zhang R.-G."/>
        </authorList>
    </citation>
    <scope>NUCLEOTIDE SEQUENCE</scope>
    <source>
        <strain evidence="1">AT1</strain>
    </source>
</reference>
<name>A0ACC0PPY6_RHOML</name>
<organism evidence="1 2">
    <name type="scientific">Rhododendron molle</name>
    <name type="common">Chinese azalea</name>
    <name type="synonym">Azalea mollis</name>
    <dbReference type="NCBI Taxonomy" id="49168"/>
    <lineage>
        <taxon>Eukaryota</taxon>
        <taxon>Viridiplantae</taxon>
        <taxon>Streptophyta</taxon>
        <taxon>Embryophyta</taxon>
        <taxon>Tracheophyta</taxon>
        <taxon>Spermatophyta</taxon>
        <taxon>Magnoliopsida</taxon>
        <taxon>eudicotyledons</taxon>
        <taxon>Gunneridae</taxon>
        <taxon>Pentapetalae</taxon>
        <taxon>asterids</taxon>
        <taxon>Ericales</taxon>
        <taxon>Ericaceae</taxon>
        <taxon>Ericoideae</taxon>
        <taxon>Rhodoreae</taxon>
        <taxon>Rhododendron</taxon>
    </lineage>
</organism>
<dbReference type="EMBL" id="CM046389">
    <property type="protein sequence ID" value="KAI8567194.1"/>
    <property type="molecule type" value="Genomic_DNA"/>
</dbReference>
<evidence type="ECO:0000313" key="1">
    <source>
        <dbReference type="EMBL" id="KAI8567194.1"/>
    </source>
</evidence>
<sequence>MARHNVLFLFCLLITCFLVPSLALSVAGHSSCSDFVFPKNMVFASCTDLPNLDSFLHWTYVPSSPTLHVANRHSQVSSSMWVVWGINPTSKGMVGTQAIVAYKKPDGTMGVFTSPVNSYGTQLQEGNLSFPVSDLSASFLDNQMVIYAVIELPENTTRVSHVWQDGPVSGNTFGMHQVSWNHLRSMGT</sequence>
<accession>A0ACC0PPY6</accession>
<gene>
    <name evidence="1" type="ORF">RHMOL_Rhmol02G0101600</name>
</gene>
<comment type="caution">
    <text evidence="1">The sequence shown here is derived from an EMBL/GenBank/DDBJ whole genome shotgun (WGS) entry which is preliminary data.</text>
</comment>
<dbReference type="Proteomes" id="UP001062846">
    <property type="component" value="Chromosome 2"/>
</dbReference>
<keyword evidence="2" id="KW-1185">Reference proteome</keyword>
<proteinExistence type="predicted"/>
<evidence type="ECO:0000313" key="2">
    <source>
        <dbReference type="Proteomes" id="UP001062846"/>
    </source>
</evidence>
<protein>
    <submittedName>
        <fullName evidence="1">Uncharacterized protein</fullName>
    </submittedName>
</protein>